<feature type="transmembrane region" description="Helical" evidence="1">
    <location>
        <begin position="314"/>
        <end position="331"/>
    </location>
</feature>
<feature type="transmembrane region" description="Helical" evidence="1">
    <location>
        <begin position="58"/>
        <end position="79"/>
    </location>
</feature>
<dbReference type="GO" id="GO:0005886">
    <property type="term" value="C:plasma membrane"/>
    <property type="evidence" value="ECO:0007669"/>
    <property type="project" value="TreeGrafter"/>
</dbReference>
<dbReference type="SUPFAM" id="SSF103473">
    <property type="entry name" value="MFS general substrate transporter"/>
    <property type="match status" value="1"/>
</dbReference>
<dbReference type="InterPro" id="IPR039672">
    <property type="entry name" value="MFS_2"/>
</dbReference>
<gene>
    <name evidence="2" type="ORF">GOM49_06365</name>
</gene>
<reference evidence="2 3" key="1">
    <citation type="submission" date="2019-12" db="EMBL/GenBank/DDBJ databases">
        <title>Genome sequenceing of Clostridium bovifaecis.</title>
        <authorList>
            <person name="Yao Y."/>
        </authorList>
    </citation>
    <scope>NUCLEOTIDE SEQUENCE [LARGE SCALE GENOMIC DNA]</scope>
    <source>
        <strain evidence="2 3">BXX</strain>
    </source>
</reference>
<dbReference type="InterPro" id="IPR001927">
    <property type="entry name" value="Na/Gal_symport"/>
</dbReference>
<accession>A0A6I6F2U5</accession>
<feature type="transmembrane region" description="Helical" evidence="1">
    <location>
        <begin position="380"/>
        <end position="403"/>
    </location>
</feature>
<sequence length="485" mass="53962">MKFIGGIHVSSINLTTDHKRYYVKIKSGEKVAYGFWGFGSDLVFQTITIYLTFFYTDIFGISPAQVTALFLVARIWDAINDPLMGAICEKLHFKMGKYRSWMFYLAIPYGISTILLFTTPNSPAVKVVFAWVTYIAFGMLFTGMIIPATSLSSSMTQDPVERTSLNSFRMFCSQLGGVGCSILVPYLSTHLGSTPKQGYQFAMAILAIIMAISFMVAAKVCQERVPETNSEEPFRFRDVFEQFTKNKPLLFVFVLYLAAYTFNIMVSSVGTYFVTYNMKRGDLLGTWSLTQTLPSIFPLLFVPAMVRRIGKKKVALLGAAISLIGMLMFFFSPDTAFTWLFIGKGIGSFGYGIELGILWSILPDTVEYGEYITGRRCAGVVYSLASLSIKISLTIAGIVPTIVLDAVNYVPNGVQTESCLTAIRFLNSLIPAIFLLIGIIVFSRYSLTEKRFEEIVVELTKRRNEAADKGVTVKLTSQTNASVDK</sequence>
<dbReference type="PANTHER" id="PTHR11328">
    <property type="entry name" value="MAJOR FACILITATOR SUPERFAMILY DOMAIN-CONTAINING PROTEIN"/>
    <property type="match status" value="1"/>
</dbReference>
<evidence type="ECO:0000313" key="2">
    <source>
        <dbReference type="EMBL" id="QGU94768.1"/>
    </source>
</evidence>
<proteinExistence type="predicted"/>
<name>A0A6I6F2U5_9CLOT</name>
<dbReference type="EMBL" id="CP046522">
    <property type="protein sequence ID" value="QGU94768.1"/>
    <property type="molecule type" value="Genomic_DNA"/>
</dbReference>
<evidence type="ECO:0000313" key="3">
    <source>
        <dbReference type="Proteomes" id="UP000422764"/>
    </source>
</evidence>
<keyword evidence="1" id="KW-0472">Membrane</keyword>
<dbReference type="InterPro" id="IPR036259">
    <property type="entry name" value="MFS_trans_sf"/>
</dbReference>
<dbReference type="GO" id="GO:0008643">
    <property type="term" value="P:carbohydrate transport"/>
    <property type="evidence" value="ECO:0007669"/>
    <property type="project" value="InterPro"/>
</dbReference>
<keyword evidence="3" id="KW-1185">Reference proteome</keyword>
<feature type="transmembrane region" description="Helical" evidence="1">
    <location>
        <begin position="124"/>
        <end position="146"/>
    </location>
</feature>
<dbReference type="Proteomes" id="UP000422764">
    <property type="component" value="Chromosome"/>
</dbReference>
<feature type="transmembrane region" description="Helical" evidence="1">
    <location>
        <begin position="284"/>
        <end position="302"/>
    </location>
</feature>
<feature type="transmembrane region" description="Helical" evidence="1">
    <location>
        <begin position="31"/>
        <end position="52"/>
    </location>
</feature>
<dbReference type="GO" id="GO:0015293">
    <property type="term" value="F:symporter activity"/>
    <property type="evidence" value="ECO:0007669"/>
    <property type="project" value="InterPro"/>
</dbReference>
<dbReference type="PANTHER" id="PTHR11328:SF24">
    <property type="entry name" value="MAJOR FACILITATOR SUPERFAMILY (MFS) PROFILE DOMAIN-CONTAINING PROTEIN"/>
    <property type="match status" value="1"/>
</dbReference>
<feature type="transmembrane region" description="Helical" evidence="1">
    <location>
        <begin position="100"/>
        <end position="118"/>
    </location>
</feature>
<feature type="transmembrane region" description="Helical" evidence="1">
    <location>
        <begin position="249"/>
        <end position="272"/>
    </location>
</feature>
<feature type="transmembrane region" description="Helical" evidence="1">
    <location>
        <begin position="199"/>
        <end position="218"/>
    </location>
</feature>
<feature type="transmembrane region" description="Helical" evidence="1">
    <location>
        <begin position="337"/>
        <end position="359"/>
    </location>
</feature>
<dbReference type="AlphaFoldDB" id="A0A6I6F2U5"/>
<protein>
    <submittedName>
        <fullName evidence="2">MFS transporter</fullName>
    </submittedName>
</protein>
<dbReference type="Gene3D" id="1.20.1250.20">
    <property type="entry name" value="MFS general substrate transporter like domains"/>
    <property type="match status" value="2"/>
</dbReference>
<dbReference type="GO" id="GO:0006814">
    <property type="term" value="P:sodium ion transport"/>
    <property type="evidence" value="ECO:0007669"/>
    <property type="project" value="InterPro"/>
</dbReference>
<organism evidence="2 3">
    <name type="scientific">Clostridium bovifaecis</name>
    <dbReference type="NCBI Taxonomy" id="2184719"/>
    <lineage>
        <taxon>Bacteria</taxon>
        <taxon>Bacillati</taxon>
        <taxon>Bacillota</taxon>
        <taxon>Clostridia</taxon>
        <taxon>Eubacteriales</taxon>
        <taxon>Clostridiaceae</taxon>
        <taxon>Clostridium</taxon>
    </lineage>
</organism>
<feature type="transmembrane region" description="Helical" evidence="1">
    <location>
        <begin position="167"/>
        <end position="187"/>
    </location>
</feature>
<keyword evidence="1" id="KW-1133">Transmembrane helix</keyword>
<evidence type="ECO:0000256" key="1">
    <source>
        <dbReference type="SAM" id="Phobius"/>
    </source>
</evidence>
<feature type="transmembrane region" description="Helical" evidence="1">
    <location>
        <begin position="423"/>
        <end position="442"/>
    </location>
</feature>
<keyword evidence="1" id="KW-0812">Transmembrane</keyword>
<dbReference type="NCBIfam" id="TIGR00792">
    <property type="entry name" value="gph"/>
    <property type="match status" value="1"/>
</dbReference>
<dbReference type="Pfam" id="PF13347">
    <property type="entry name" value="MFS_2"/>
    <property type="match status" value="1"/>
</dbReference>
<dbReference type="CDD" id="cd17332">
    <property type="entry name" value="MFS_MelB_like"/>
    <property type="match status" value="1"/>
</dbReference>